<dbReference type="InterPro" id="IPR036047">
    <property type="entry name" value="F-box-like_dom_sf"/>
</dbReference>
<protein>
    <submittedName>
        <fullName evidence="1">F-box protein</fullName>
    </submittedName>
</protein>
<gene>
    <name evidence="1" type="ORF">KSP40_PGU006933</name>
</gene>
<dbReference type="EMBL" id="JBBWWR010000017">
    <property type="protein sequence ID" value="KAK8945566.1"/>
    <property type="molecule type" value="Genomic_DNA"/>
</dbReference>
<reference evidence="1 2" key="1">
    <citation type="journal article" date="2022" name="Nat. Plants">
        <title>Genomes of leafy and leafless Platanthera orchids illuminate the evolution of mycoheterotrophy.</title>
        <authorList>
            <person name="Li M.H."/>
            <person name="Liu K.W."/>
            <person name="Li Z."/>
            <person name="Lu H.C."/>
            <person name="Ye Q.L."/>
            <person name="Zhang D."/>
            <person name="Wang J.Y."/>
            <person name="Li Y.F."/>
            <person name="Zhong Z.M."/>
            <person name="Liu X."/>
            <person name="Yu X."/>
            <person name="Liu D.K."/>
            <person name="Tu X.D."/>
            <person name="Liu B."/>
            <person name="Hao Y."/>
            <person name="Liao X.Y."/>
            <person name="Jiang Y.T."/>
            <person name="Sun W.H."/>
            <person name="Chen J."/>
            <person name="Chen Y.Q."/>
            <person name="Ai Y."/>
            <person name="Zhai J.W."/>
            <person name="Wu S.S."/>
            <person name="Zhou Z."/>
            <person name="Hsiao Y.Y."/>
            <person name="Wu W.L."/>
            <person name="Chen Y.Y."/>
            <person name="Lin Y.F."/>
            <person name="Hsu J.L."/>
            <person name="Li C.Y."/>
            <person name="Wang Z.W."/>
            <person name="Zhao X."/>
            <person name="Zhong W.Y."/>
            <person name="Ma X.K."/>
            <person name="Ma L."/>
            <person name="Huang J."/>
            <person name="Chen G.Z."/>
            <person name="Huang M.Z."/>
            <person name="Huang L."/>
            <person name="Peng D.H."/>
            <person name="Luo Y.B."/>
            <person name="Zou S.Q."/>
            <person name="Chen S.P."/>
            <person name="Lan S."/>
            <person name="Tsai W.C."/>
            <person name="Van de Peer Y."/>
            <person name="Liu Z.J."/>
        </authorList>
    </citation>
    <scope>NUCLEOTIDE SEQUENCE [LARGE SCALE GENOMIC DNA]</scope>
    <source>
        <strain evidence="1">Lor288</strain>
    </source>
</reference>
<keyword evidence="2" id="KW-1185">Reference proteome</keyword>
<name>A0ABR2LPG2_9ASPA</name>
<proteinExistence type="predicted"/>
<dbReference type="Proteomes" id="UP001412067">
    <property type="component" value="Unassembled WGS sequence"/>
</dbReference>
<accession>A0ABR2LPG2</accession>
<dbReference type="SUPFAM" id="SSF81383">
    <property type="entry name" value="F-box domain"/>
    <property type="match status" value="1"/>
</dbReference>
<comment type="caution">
    <text evidence="1">The sequence shown here is derived from an EMBL/GenBank/DDBJ whole genome shotgun (WGS) entry which is preliminary data.</text>
</comment>
<evidence type="ECO:0000313" key="1">
    <source>
        <dbReference type="EMBL" id="KAK8945566.1"/>
    </source>
</evidence>
<evidence type="ECO:0000313" key="2">
    <source>
        <dbReference type="Proteomes" id="UP001412067"/>
    </source>
</evidence>
<organism evidence="1 2">
    <name type="scientific">Platanthera guangdongensis</name>
    <dbReference type="NCBI Taxonomy" id="2320717"/>
    <lineage>
        <taxon>Eukaryota</taxon>
        <taxon>Viridiplantae</taxon>
        <taxon>Streptophyta</taxon>
        <taxon>Embryophyta</taxon>
        <taxon>Tracheophyta</taxon>
        <taxon>Spermatophyta</taxon>
        <taxon>Magnoliopsida</taxon>
        <taxon>Liliopsida</taxon>
        <taxon>Asparagales</taxon>
        <taxon>Orchidaceae</taxon>
        <taxon>Orchidoideae</taxon>
        <taxon>Orchideae</taxon>
        <taxon>Orchidinae</taxon>
        <taxon>Platanthera</taxon>
    </lineage>
</organism>
<sequence>MVKWCSLGQQENAGLTPFHAGRFQRKLAKSFPTCSRRPVPTETAPDRTFNVISSRNVTVRTRIDYGRLHAIFPWDTLTQKILHRILPLECANSDLSSRPTLHTTSFVYPSSFSSSTARPRPSTILELLQPSNLARVAYVCRVWKEVASDREVREWAFSEPWKVRKLLGSPSSTGFWRYPDLNRFAISHHLFRGDTVTALTLKYSVQVEISDYRFLFGFSRSDLWMDELGVERGSCFVKNLHGEEENHPLRIWIVVFVKHYFRIEIFNA</sequence>